<dbReference type="NCBIfam" id="TIGR03538">
    <property type="entry name" value="DapC_gpp"/>
    <property type="match status" value="1"/>
</dbReference>
<sequence length="400" mass="44364">MNRDLDKLQPYPFAKLADLKAQVTPPADKAHIALSIGEPKHPSPAFVAQALTDNIGYLANYPTTAGLPELRQTIADWCTRRFNLAADSLSAERHVLPVNGTREAIFAFAQAAVERKHDALVLSPNPFYQIYEGAAYLAGAEPLFLNCDAERNFIPDFDAVPADVWQRCQLLFLCSPGNPTGTVIGRDVLSRLIALSDEHDFIIASDECYSEIYFDEAEPPVGLLQVCAELGRDDYRNCVVFHSLSKRSNLPGLRSGFIAGDADLIVPFLSYRTYHGSSMPVQHQLASIAAWNDEAHVLENRDKYREKFSKVLEILAPVMDVRMPDAGFYLWAPTPIDDDRFAQGLFEQQNVTVLPGRYLSREADGRLPGAGYVRMALVATVEECVDAAQRIRAYVESLNA</sequence>
<name>A0ABY5HH21_9GAMM</name>
<dbReference type="SUPFAM" id="SSF53383">
    <property type="entry name" value="PLP-dependent transferases"/>
    <property type="match status" value="1"/>
</dbReference>
<dbReference type="CDD" id="cd00609">
    <property type="entry name" value="AAT_like"/>
    <property type="match status" value="1"/>
</dbReference>
<keyword evidence="2 5" id="KW-0032">Aminotransferase</keyword>
<dbReference type="PANTHER" id="PTHR42832">
    <property type="entry name" value="AMINO ACID AMINOTRANSFERASE"/>
    <property type="match status" value="1"/>
</dbReference>
<dbReference type="Proteomes" id="UP001058461">
    <property type="component" value="Chromosome"/>
</dbReference>
<dbReference type="GO" id="GO:0009016">
    <property type="term" value="F:succinyldiaminopimelate transaminase activity"/>
    <property type="evidence" value="ECO:0007669"/>
    <property type="project" value="UniProtKB-EC"/>
</dbReference>
<feature type="domain" description="Aminotransferase class I/classII large" evidence="4">
    <location>
        <begin position="32"/>
        <end position="367"/>
    </location>
</feature>
<dbReference type="InterPro" id="IPR015424">
    <property type="entry name" value="PyrdxlP-dep_Trfase"/>
</dbReference>
<comment type="cofactor">
    <cofactor evidence="1">
        <name>pyridoxal 5'-phosphate</name>
        <dbReference type="ChEBI" id="CHEBI:597326"/>
    </cofactor>
</comment>
<accession>A0ABY5HH21</accession>
<dbReference type="Pfam" id="PF00155">
    <property type="entry name" value="Aminotran_1_2"/>
    <property type="match status" value="1"/>
</dbReference>
<keyword evidence="6" id="KW-1185">Reference proteome</keyword>
<dbReference type="InterPro" id="IPR050881">
    <property type="entry name" value="LL-DAP_aminotransferase"/>
</dbReference>
<dbReference type="EC" id="2.6.1.17" evidence="5"/>
<dbReference type="EMBL" id="CP073347">
    <property type="protein sequence ID" value="UTW11590.1"/>
    <property type="molecule type" value="Genomic_DNA"/>
</dbReference>
<dbReference type="InterPro" id="IPR015421">
    <property type="entry name" value="PyrdxlP-dep_Trfase_major"/>
</dbReference>
<evidence type="ECO:0000259" key="4">
    <source>
        <dbReference type="Pfam" id="PF00155"/>
    </source>
</evidence>
<organism evidence="5 6">
    <name type="scientific">Marinobacterium rhizophilum</name>
    <dbReference type="NCBI Taxonomy" id="420402"/>
    <lineage>
        <taxon>Bacteria</taxon>
        <taxon>Pseudomonadati</taxon>
        <taxon>Pseudomonadota</taxon>
        <taxon>Gammaproteobacteria</taxon>
        <taxon>Oceanospirillales</taxon>
        <taxon>Oceanospirillaceae</taxon>
        <taxon>Marinobacterium</taxon>
    </lineage>
</organism>
<dbReference type="PANTHER" id="PTHR42832:SF3">
    <property type="entry name" value="L-GLUTAMINE--4-(METHYLSULFANYL)-2-OXOBUTANOATE AMINOTRANSFERASE"/>
    <property type="match status" value="1"/>
</dbReference>
<evidence type="ECO:0000256" key="2">
    <source>
        <dbReference type="ARBA" id="ARBA00022576"/>
    </source>
</evidence>
<dbReference type="InterPro" id="IPR004839">
    <property type="entry name" value="Aminotransferase_I/II_large"/>
</dbReference>
<dbReference type="RefSeq" id="WP_255853627.1">
    <property type="nucleotide sequence ID" value="NZ_CP073347.1"/>
</dbReference>
<evidence type="ECO:0000313" key="5">
    <source>
        <dbReference type="EMBL" id="UTW11590.1"/>
    </source>
</evidence>
<dbReference type="Gene3D" id="3.90.1150.10">
    <property type="entry name" value="Aspartate Aminotransferase, domain 1"/>
    <property type="match status" value="1"/>
</dbReference>
<reference evidence="5" key="1">
    <citation type="submission" date="2021-04" db="EMBL/GenBank/DDBJ databases">
        <title>Oceanospirillales bacteria with DddD are important DMSP degraders in coastal seawater.</title>
        <authorList>
            <person name="Liu J."/>
        </authorList>
    </citation>
    <scope>NUCLEOTIDE SEQUENCE</scope>
    <source>
        <strain evidence="5">D13-1</strain>
    </source>
</reference>
<dbReference type="Gene3D" id="3.40.640.10">
    <property type="entry name" value="Type I PLP-dependent aspartate aminotransferase-like (Major domain)"/>
    <property type="match status" value="1"/>
</dbReference>
<protein>
    <submittedName>
        <fullName evidence="5">Succinyldiaminopimelate transaminase</fullName>
        <ecNumber evidence="5">2.6.1.17</ecNumber>
    </submittedName>
</protein>
<dbReference type="InterPro" id="IPR019878">
    <property type="entry name" value="DapC_beta/gammaproteobac"/>
</dbReference>
<evidence type="ECO:0000256" key="3">
    <source>
        <dbReference type="ARBA" id="ARBA00022679"/>
    </source>
</evidence>
<keyword evidence="3 5" id="KW-0808">Transferase</keyword>
<dbReference type="InterPro" id="IPR015422">
    <property type="entry name" value="PyrdxlP-dep_Trfase_small"/>
</dbReference>
<gene>
    <name evidence="5" type="primary">dapC</name>
    <name evidence="5" type="ORF">KDW95_20445</name>
</gene>
<proteinExistence type="predicted"/>
<evidence type="ECO:0000313" key="6">
    <source>
        <dbReference type="Proteomes" id="UP001058461"/>
    </source>
</evidence>
<evidence type="ECO:0000256" key="1">
    <source>
        <dbReference type="ARBA" id="ARBA00001933"/>
    </source>
</evidence>